<evidence type="ECO:0000313" key="3">
    <source>
        <dbReference type="EMBL" id="GBP27107.1"/>
    </source>
</evidence>
<name>A0A4C1ULY4_EUMVA</name>
<reference evidence="3 4" key="1">
    <citation type="journal article" date="2019" name="Commun. Biol.">
        <title>The bagworm genome reveals a unique fibroin gene that provides high tensile strength.</title>
        <authorList>
            <person name="Kono N."/>
            <person name="Nakamura H."/>
            <person name="Ohtoshi R."/>
            <person name="Tomita M."/>
            <person name="Numata K."/>
            <person name="Arakawa K."/>
        </authorList>
    </citation>
    <scope>NUCLEOTIDE SEQUENCE [LARGE SCALE GENOMIC DNA]</scope>
</reference>
<keyword evidence="2" id="KW-0472">Membrane</keyword>
<feature type="transmembrane region" description="Helical" evidence="2">
    <location>
        <begin position="78"/>
        <end position="100"/>
    </location>
</feature>
<keyword evidence="2" id="KW-0812">Transmembrane</keyword>
<dbReference type="Proteomes" id="UP000299102">
    <property type="component" value="Unassembled WGS sequence"/>
</dbReference>
<gene>
    <name evidence="3" type="ORF">EVAR_16778_1</name>
</gene>
<evidence type="ECO:0000256" key="1">
    <source>
        <dbReference type="SAM" id="MobiDB-lite"/>
    </source>
</evidence>
<proteinExistence type="predicted"/>
<protein>
    <submittedName>
        <fullName evidence="3">Uncharacterized protein</fullName>
    </submittedName>
</protein>
<dbReference type="EMBL" id="BGZK01000189">
    <property type="protein sequence ID" value="GBP27107.1"/>
    <property type="molecule type" value="Genomic_DNA"/>
</dbReference>
<evidence type="ECO:0000256" key="2">
    <source>
        <dbReference type="SAM" id="Phobius"/>
    </source>
</evidence>
<feature type="compositionally biased region" description="Low complexity" evidence="1">
    <location>
        <begin position="162"/>
        <end position="175"/>
    </location>
</feature>
<dbReference type="AlphaFoldDB" id="A0A4C1ULY4"/>
<feature type="region of interest" description="Disordered" evidence="1">
    <location>
        <begin position="150"/>
        <end position="211"/>
    </location>
</feature>
<comment type="caution">
    <text evidence="3">The sequence shown here is derived from an EMBL/GenBank/DDBJ whole genome shotgun (WGS) entry which is preliminary data.</text>
</comment>
<keyword evidence="4" id="KW-1185">Reference proteome</keyword>
<sequence length="211" mass="22927">MTLKYCKIKTLEGDEITAKLLRVSGKPGTSWNEIGGKSEVLQMLFYSVKVQERSANGRTSLSLSLYGSREYKGVKQGLMLLCYVQFLLVSSLSLQPAYVYKYKVGKLLESRWSPPSMCTRNPRGFTSGLPISQACIGYLMEKEWGNGRGSAPSISSLTGRNTTTEAATSSSSRPPFVVPPTEADNASAIPSSVRRPARGVRGLSRALNGDC</sequence>
<evidence type="ECO:0000313" key="4">
    <source>
        <dbReference type="Proteomes" id="UP000299102"/>
    </source>
</evidence>
<organism evidence="3 4">
    <name type="scientific">Eumeta variegata</name>
    <name type="common">Bagworm moth</name>
    <name type="synonym">Eumeta japonica</name>
    <dbReference type="NCBI Taxonomy" id="151549"/>
    <lineage>
        <taxon>Eukaryota</taxon>
        <taxon>Metazoa</taxon>
        <taxon>Ecdysozoa</taxon>
        <taxon>Arthropoda</taxon>
        <taxon>Hexapoda</taxon>
        <taxon>Insecta</taxon>
        <taxon>Pterygota</taxon>
        <taxon>Neoptera</taxon>
        <taxon>Endopterygota</taxon>
        <taxon>Lepidoptera</taxon>
        <taxon>Glossata</taxon>
        <taxon>Ditrysia</taxon>
        <taxon>Tineoidea</taxon>
        <taxon>Psychidae</taxon>
        <taxon>Oiketicinae</taxon>
        <taxon>Eumeta</taxon>
    </lineage>
</organism>
<feature type="compositionally biased region" description="Polar residues" evidence="1">
    <location>
        <begin position="152"/>
        <end position="161"/>
    </location>
</feature>
<keyword evidence="2" id="KW-1133">Transmembrane helix</keyword>
<accession>A0A4C1ULY4</accession>